<dbReference type="EMBL" id="LXEU01000023">
    <property type="protein sequence ID" value="OAT55464.1"/>
    <property type="molecule type" value="Genomic_DNA"/>
</dbReference>
<evidence type="ECO:0000313" key="2">
    <source>
        <dbReference type="EMBL" id="OAT55464.1"/>
    </source>
</evidence>
<comment type="caution">
    <text evidence="2">The sequence shown here is derived from an EMBL/GenBank/DDBJ whole genome shotgun (WGS) entry which is preliminary data.</text>
</comment>
<protein>
    <submittedName>
        <fullName evidence="2">Uncharacterized protein</fullName>
    </submittedName>
</protein>
<organism evidence="2 3">
    <name type="scientific">Kluyvera georgiana ATCC 51603</name>
    <dbReference type="NCBI Taxonomy" id="1354264"/>
    <lineage>
        <taxon>Bacteria</taxon>
        <taxon>Pseudomonadati</taxon>
        <taxon>Pseudomonadota</taxon>
        <taxon>Gammaproteobacteria</taxon>
        <taxon>Enterobacterales</taxon>
        <taxon>Enterobacteriaceae</taxon>
        <taxon>Kluyvera</taxon>
    </lineage>
</organism>
<dbReference type="AlphaFoldDB" id="A0A1B7K5Z2"/>
<reference evidence="2 3" key="1">
    <citation type="submission" date="2016-04" db="EMBL/GenBank/DDBJ databases">
        <title>ATOL: Assembling a taxonomically balanced genome-scale reconstruction of the evolutionary history of the Enterobacteriaceae.</title>
        <authorList>
            <person name="Plunkett G.III."/>
            <person name="Neeno-Eckwall E.C."/>
            <person name="Glasner J.D."/>
            <person name="Perna N.T."/>
        </authorList>
    </citation>
    <scope>NUCLEOTIDE SEQUENCE [LARGE SCALE GENOMIC DNA]</scope>
    <source>
        <strain evidence="2 3">ATCC 51603</strain>
    </source>
</reference>
<evidence type="ECO:0000256" key="1">
    <source>
        <dbReference type="SAM" id="MobiDB-lite"/>
    </source>
</evidence>
<gene>
    <name evidence="2" type="ORF">M989_01005</name>
</gene>
<name>A0A1B7K5Z2_9ENTR</name>
<evidence type="ECO:0000313" key="3">
    <source>
        <dbReference type="Proteomes" id="UP000078386"/>
    </source>
</evidence>
<accession>A0A1B7K5Z2</accession>
<dbReference type="Proteomes" id="UP000078386">
    <property type="component" value="Unassembled WGS sequence"/>
</dbReference>
<proteinExistence type="predicted"/>
<keyword evidence="3" id="KW-1185">Reference proteome</keyword>
<sequence>MLISRELWGIRWYCISRLPFINSVGKESRQRNIKMAEGKKKGKQKMKKGQQAADLSNFIA</sequence>
<feature type="region of interest" description="Disordered" evidence="1">
    <location>
        <begin position="35"/>
        <end position="60"/>
    </location>
</feature>